<evidence type="ECO:0000313" key="3">
    <source>
        <dbReference type="Proteomes" id="UP001652504"/>
    </source>
</evidence>
<dbReference type="Pfam" id="PF13180">
    <property type="entry name" value="PDZ_2"/>
    <property type="match status" value="1"/>
</dbReference>
<dbReference type="Gene3D" id="2.60.40.3650">
    <property type="match status" value="1"/>
</dbReference>
<dbReference type="InterPro" id="IPR036034">
    <property type="entry name" value="PDZ_sf"/>
</dbReference>
<accession>A0ABT3AAE3</accession>
<dbReference type="InterPro" id="IPR024191">
    <property type="entry name" value="Peptidase_M61"/>
</dbReference>
<dbReference type="RefSeq" id="WP_263712533.1">
    <property type="nucleotide sequence ID" value="NZ_JAOWKX010000005.1"/>
</dbReference>
<feature type="domain" description="PDZ" evidence="1">
    <location>
        <begin position="469"/>
        <end position="548"/>
    </location>
</feature>
<dbReference type="SUPFAM" id="SSF50156">
    <property type="entry name" value="PDZ domain-like"/>
    <property type="match status" value="1"/>
</dbReference>
<dbReference type="InterPro" id="IPR001478">
    <property type="entry name" value="PDZ"/>
</dbReference>
<dbReference type="Proteomes" id="UP001652504">
    <property type="component" value="Unassembled WGS sequence"/>
</dbReference>
<dbReference type="InterPro" id="IPR007963">
    <property type="entry name" value="Peptidase_M61_catalytic"/>
</dbReference>
<dbReference type="PROSITE" id="PS50106">
    <property type="entry name" value="PDZ"/>
    <property type="match status" value="1"/>
</dbReference>
<sequence length="597" mass="67038">MSALPIRYHVDLSSPHSHLFTISLIIDSPNPNGQVLSLPAWIPGSYMIRDFARNIVSISAEDKHQNSVAVQWLDKQSWQLSPCEGPVTVTYDVYAFDLSVRSAYVSDEYAFFNGTSMFLKVEGQAESACQVMINKPTASHCSNWVISTGMPSKNKDKHAFGEFEAASYEALIDYPVVMGDLDIIPFTARGVTFDCVFAGKHNADTARIVRDLETICAYQLDFFGQPYPIEHYVFMTLLCSDGFGGLEHKNSTALMYSRGDLPTKHTPEMSEGYRTFLSLCSHEFFHTWNVKRLKPKVLKNATLCEETYTEQLWIYEGFTSYYDDLILYRSGIISRDTYLEIVGQNLTRLLRNGGSLKQTVTNSSFLAWTKFYKQDASAINHIVSYYNKGAVIAMCLDLFIRQQSTNEVTLDALIQHMWQAFGKDELGTEDDVVHRALKEIFNIDADAFLQQCLYTTQPLPTEELLQHVGISITRRAQSNSKDVGGKPAEKVIRNGLGLTSKSHAQGAQVAQIIEGSAAQEAGLQLNDIIIALNNEMVTHDNLQTAIDQCQSGKAVRIHVFRDKRLLPFSLTVKAAPKNTLYLTIEDQNKVKHWLPDA</sequence>
<dbReference type="Gene3D" id="1.10.390.10">
    <property type="entry name" value="Neutral Protease Domain 2"/>
    <property type="match status" value="1"/>
</dbReference>
<gene>
    <name evidence="2" type="ORF">OE749_11140</name>
</gene>
<evidence type="ECO:0000313" key="2">
    <source>
        <dbReference type="EMBL" id="MCV2885247.1"/>
    </source>
</evidence>
<reference evidence="2 3" key="1">
    <citation type="submission" date="2022-10" db="EMBL/GenBank/DDBJ databases">
        <title>Aestuariibacter sp. AA17 isolated from Montipora capitata coral fragment.</title>
        <authorList>
            <person name="Emsley S.A."/>
            <person name="Pfannmuller K.M."/>
            <person name="Loughran R.M."/>
            <person name="Shlafstein M."/>
            <person name="Papke E."/>
            <person name="Saw J.H."/>
            <person name="Ushijima B."/>
            <person name="Videau P."/>
        </authorList>
    </citation>
    <scope>NUCLEOTIDE SEQUENCE [LARGE SCALE GENOMIC DNA]</scope>
    <source>
        <strain evidence="2 3">AA17</strain>
    </source>
</reference>
<proteinExistence type="predicted"/>
<dbReference type="SMART" id="SM00228">
    <property type="entry name" value="PDZ"/>
    <property type="match status" value="1"/>
</dbReference>
<dbReference type="EMBL" id="JAOWKX010000005">
    <property type="protein sequence ID" value="MCV2885247.1"/>
    <property type="molecule type" value="Genomic_DNA"/>
</dbReference>
<dbReference type="Pfam" id="PF05299">
    <property type="entry name" value="Peptidase_M61"/>
    <property type="match status" value="1"/>
</dbReference>
<dbReference type="InterPro" id="IPR027268">
    <property type="entry name" value="Peptidase_M4/M1_CTD_sf"/>
</dbReference>
<protein>
    <submittedName>
        <fullName evidence="2">PDZ domain-containing protein</fullName>
    </submittedName>
</protein>
<comment type="caution">
    <text evidence="2">The sequence shown here is derived from an EMBL/GenBank/DDBJ whole genome shotgun (WGS) entry which is preliminary data.</text>
</comment>
<dbReference type="SUPFAM" id="SSF55486">
    <property type="entry name" value="Metalloproteases ('zincins'), catalytic domain"/>
    <property type="match status" value="1"/>
</dbReference>
<dbReference type="Gene3D" id="2.30.42.10">
    <property type="match status" value="1"/>
</dbReference>
<name>A0ABT3AAE3_9ALTE</name>
<dbReference type="Pfam" id="PF17899">
    <property type="entry name" value="Peptidase_M61_N"/>
    <property type="match status" value="1"/>
</dbReference>
<evidence type="ECO:0000259" key="1">
    <source>
        <dbReference type="PROSITE" id="PS50106"/>
    </source>
</evidence>
<keyword evidence="3" id="KW-1185">Reference proteome</keyword>
<dbReference type="CDD" id="cd06779">
    <property type="entry name" value="cpPDZ_Deg_HtrA-like"/>
    <property type="match status" value="1"/>
</dbReference>
<organism evidence="2 3">
    <name type="scientific">Fluctibacter corallii</name>
    <dbReference type="NCBI Taxonomy" id="2984329"/>
    <lineage>
        <taxon>Bacteria</taxon>
        <taxon>Pseudomonadati</taxon>
        <taxon>Pseudomonadota</taxon>
        <taxon>Gammaproteobacteria</taxon>
        <taxon>Alteromonadales</taxon>
        <taxon>Alteromonadaceae</taxon>
        <taxon>Fluctibacter</taxon>
    </lineage>
</organism>
<dbReference type="InterPro" id="IPR040756">
    <property type="entry name" value="Peptidase_M61_N"/>
</dbReference>
<dbReference type="PIRSF" id="PIRSF016493">
    <property type="entry name" value="Glycyl_aminpptds"/>
    <property type="match status" value="1"/>
</dbReference>